<proteinExistence type="predicted"/>
<organism evidence="1 2">
    <name type="scientific">Kyrpidia spormannii</name>
    <dbReference type="NCBI Taxonomy" id="2055160"/>
    <lineage>
        <taxon>Bacteria</taxon>
        <taxon>Bacillati</taxon>
        <taxon>Bacillota</taxon>
        <taxon>Bacilli</taxon>
        <taxon>Bacillales</taxon>
        <taxon>Alicyclobacillaceae</taxon>
        <taxon>Kyrpidia</taxon>
    </lineage>
</organism>
<gene>
    <name evidence="1" type="ORF">COOX1_0347</name>
</gene>
<accession>A0A6F9E1Q5</accession>
<dbReference type="AlphaFoldDB" id="A0A6F9E1Q5"/>
<name>A0A6F9E1Q5_9BACL</name>
<evidence type="ECO:0000313" key="1">
    <source>
        <dbReference type="EMBL" id="CAB3390316.1"/>
    </source>
</evidence>
<reference evidence="1 2" key="1">
    <citation type="submission" date="2020-04" db="EMBL/GenBank/DDBJ databases">
        <authorList>
            <person name="Hogendoorn C."/>
        </authorList>
    </citation>
    <scope>NUCLEOTIDE SEQUENCE [LARGE SCALE GENOMIC DNA]</scope>
    <source>
        <strain evidence="1">COOX1</strain>
    </source>
</reference>
<dbReference type="EMBL" id="LR792683">
    <property type="protein sequence ID" value="CAB3390316.1"/>
    <property type="molecule type" value="Genomic_DNA"/>
</dbReference>
<protein>
    <submittedName>
        <fullName evidence="1">Uncharacterized protein</fullName>
    </submittedName>
</protein>
<evidence type="ECO:0000313" key="2">
    <source>
        <dbReference type="Proteomes" id="UP000502196"/>
    </source>
</evidence>
<sequence>MARAGESSGGTCGRLASELHVKRALTMRFPLREAERRRVARAEMHGKRHFGWPNRPCPSGGSPVLRQLCAGCQHHPAVWKRCGAGRRR</sequence>
<dbReference type="Proteomes" id="UP000502196">
    <property type="component" value="Chromosome"/>
</dbReference>